<evidence type="ECO:0008006" key="3">
    <source>
        <dbReference type="Google" id="ProtNLM"/>
    </source>
</evidence>
<dbReference type="InterPro" id="IPR029044">
    <property type="entry name" value="Nucleotide-diphossugar_trans"/>
</dbReference>
<comment type="caution">
    <text evidence="1">The sequence shown here is derived from an EMBL/GenBank/DDBJ whole genome shotgun (WGS) entry which is preliminary data.</text>
</comment>
<dbReference type="Proteomes" id="UP000229498">
    <property type="component" value="Unassembled WGS sequence"/>
</dbReference>
<protein>
    <recommendedName>
        <fullName evidence="3">Acylneuraminate cytidylyltransferase</fullName>
    </recommendedName>
</protein>
<dbReference type="PANTHER" id="PTHR42866">
    <property type="entry name" value="3-DEOXY-MANNO-OCTULOSONATE CYTIDYLYLTRANSFERASE"/>
    <property type="match status" value="1"/>
</dbReference>
<dbReference type="InterPro" id="IPR003329">
    <property type="entry name" value="Cytidylyl_trans"/>
</dbReference>
<name>A0A2M9G1C5_9PROT</name>
<dbReference type="Gene3D" id="3.90.550.10">
    <property type="entry name" value="Spore Coat Polysaccharide Biosynthesis Protein SpsA, Chain A"/>
    <property type="match status" value="1"/>
</dbReference>
<dbReference type="Pfam" id="PF02348">
    <property type="entry name" value="CTP_transf_3"/>
    <property type="match status" value="1"/>
</dbReference>
<dbReference type="OrthoDB" id="9801052at2"/>
<keyword evidence="2" id="KW-1185">Reference proteome</keyword>
<dbReference type="GO" id="GO:0005829">
    <property type="term" value="C:cytosol"/>
    <property type="evidence" value="ECO:0007669"/>
    <property type="project" value="TreeGrafter"/>
</dbReference>
<dbReference type="PANTHER" id="PTHR42866:SF1">
    <property type="entry name" value="SPORE COAT POLYSACCHARIDE BIOSYNTHESIS PROTEIN SPSF"/>
    <property type="match status" value="1"/>
</dbReference>
<sequence length="230" mass="26057">MQDLIPVIVQARTGSQRCPAKVMRAVAGRRLIDYTLDALERCRSARPLIVATSDDPLDDALAAHCTARGTPVIRGPLLDVAGRFRCVLERFPVRAFVRISGDSPLIDYRIVDRAVELFRAERPDLVSNVVERTFPKGQSIEVIDSAIFLGAESRMHDPADREHVTPWFYRPESGYRIVTIRADTDASATSMVVDTEEEFQRFRQVARELSAPAWRYHWHELAPKLEERSA</sequence>
<dbReference type="RefSeq" id="WP_109793523.1">
    <property type="nucleotide sequence ID" value="NZ_PHIG01000032.1"/>
</dbReference>
<proteinExistence type="predicted"/>
<accession>A0A2M9G1C5</accession>
<dbReference type="EMBL" id="PHIG01000032">
    <property type="protein sequence ID" value="PJK29499.1"/>
    <property type="molecule type" value="Genomic_DNA"/>
</dbReference>
<gene>
    <name evidence="1" type="ORF">CVT23_10570</name>
</gene>
<organism evidence="1 2">
    <name type="scientific">Minwuia thermotolerans</name>
    <dbReference type="NCBI Taxonomy" id="2056226"/>
    <lineage>
        <taxon>Bacteria</taxon>
        <taxon>Pseudomonadati</taxon>
        <taxon>Pseudomonadota</taxon>
        <taxon>Alphaproteobacteria</taxon>
        <taxon>Minwuiales</taxon>
        <taxon>Minwuiaceae</taxon>
        <taxon>Minwuia</taxon>
    </lineage>
</organism>
<evidence type="ECO:0000313" key="2">
    <source>
        <dbReference type="Proteomes" id="UP000229498"/>
    </source>
</evidence>
<dbReference type="SUPFAM" id="SSF53448">
    <property type="entry name" value="Nucleotide-diphospho-sugar transferases"/>
    <property type="match status" value="1"/>
</dbReference>
<evidence type="ECO:0000313" key="1">
    <source>
        <dbReference type="EMBL" id="PJK29499.1"/>
    </source>
</evidence>
<dbReference type="AlphaFoldDB" id="A0A2M9G1C5"/>
<reference evidence="1 2" key="1">
    <citation type="submission" date="2017-11" db="EMBL/GenBank/DDBJ databases">
        <title>Draft genome sequence of Rhizobiales bacterium SY3-13.</title>
        <authorList>
            <person name="Sun C."/>
        </authorList>
    </citation>
    <scope>NUCLEOTIDE SEQUENCE [LARGE SCALE GENOMIC DNA]</scope>
    <source>
        <strain evidence="1 2">SY3-13</strain>
    </source>
</reference>